<dbReference type="Pfam" id="PF02567">
    <property type="entry name" value="PhzC-PhzF"/>
    <property type="match status" value="1"/>
</dbReference>
<proteinExistence type="inferred from homology"/>
<dbReference type="Gene3D" id="3.10.310.10">
    <property type="entry name" value="Diaminopimelate Epimerase, Chain A, domain 1"/>
    <property type="match status" value="2"/>
</dbReference>
<keyword evidence="5" id="KW-1185">Reference proteome</keyword>
<evidence type="ECO:0000256" key="3">
    <source>
        <dbReference type="PIRSR" id="PIRSR016184-1"/>
    </source>
</evidence>
<accession>A0A5P8P040</accession>
<feature type="active site" evidence="3">
    <location>
        <position position="46"/>
    </location>
</feature>
<protein>
    <submittedName>
        <fullName evidence="4">PhzF family phenazine biosynthesis protein</fullName>
    </submittedName>
</protein>
<organism evidence="4 5">
    <name type="scientific">Sulfurimonas lithotrophica</name>
    <dbReference type="NCBI Taxonomy" id="2590022"/>
    <lineage>
        <taxon>Bacteria</taxon>
        <taxon>Pseudomonadati</taxon>
        <taxon>Campylobacterota</taxon>
        <taxon>Epsilonproteobacteria</taxon>
        <taxon>Campylobacterales</taxon>
        <taxon>Sulfurimonadaceae</taxon>
        <taxon>Sulfurimonas</taxon>
    </lineage>
</organism>
<dbReference type="SUPFAM" id="SSF54506">
    <property type="entry name" value="Diaminopimelate epimerase-like"/>
    <property type="match status" value="1"/>
</dbReference>
<gene>
    <name evidence="4" type="ORF">FJR48_04660</name>
</gene>
<dbReference type="Proteomes" id="UP000326944">
    <property type="component" value="Chromosome"/>
</dbReference>
<dbReference type="InterPro" id="IPR003719">
    <property type="entry name" value="Phenazine_PhzF-like"/>
</dbReference>
<dbReference type="PANTHER" id="PTHR13774:SF17">
    <property type="entry name" value="PHENAZINE BIOSYNTHESIS-LIKE DOMAIN-CONTAINING PROTEIN"/>
    <property type="match status" value="1"/>
</dbReference>
<dbReference type="AlphaFoldDB" id="A0A5P8P040"/>
<dbReference type="PIRSF" id="PIRSF016184">
    <property type="entry name" value="PhzC_PhzF"/>
    <property type="match status" value="1"/>
</dbReference>
<dbReference type="EMBL" id="CP043617">
    <property type="protein sequence ID" value="QFR49054.1"/>
    <property type="molecule type" value="Genomic_DNA"/>
</dbReference>
<dbReference type="GO" id="GO:0016853">
    <property type="term" value="F:isomerase activity"/>
    <property type="evidence" value="ECO:0007669"/>
    <property type="project" value="UniProtKB-KW"/>
</dbReference>
<evidence type="ECO:0000313" key="4">
    <source>
        <dbReference type="EMBL" id="QFR49054.1"/>
    </source>
</evidence>
<sequence length="259" mass="29475">MTLDMYQIDAFASKVFEGNPAAVIPLKEWLDDALMQKIAQENNLSETVFFVKEDEYYHIRWFTPNTEVDMCGHATLASAYVLFELLSFKDDVIAFNSKSGILKVKKEDKKYVMDFPAQTIDKCEIPKVIINAFDKTPIECYKSMDYLVVFENEQDILDAKVNLQLLKELDLRGVIITSKSSNYDFVCRFFAPSHGIDEDPVTGSAYTQLVPYWSDKLNKNTFASKQVSQRGGEVFCKLDADKVEISGEAVKYLEGKISI</sequence>
<evidence type="ECO:0000256" key="1">
    <source>
        <dbReference type="ARBA" id="ARBA00008270"/>
    </source>
</evidence>
<name>A0A5P8P040_9BACT</name>
<dbReference type="KEGG" id="sulg:FJR48_04660"/>
<dbReference type="RefSeq" id="WP_152306997.1">
    <property type="nucleotide sequence ID" value="NZ_CP043617.1"/>
</dbReference>
<evidence type="ECO:0000313" key="5">
    <source>
        <dbReference type="Proteomes" id="UP000326944"/>
    </source>
</evidence>
<dbReference type="NCBIfam" id="TIGR00654">
    <property type="entry name" value="PhzF_family"/>
    <property type="match status" value="1"/>
</dbReference>
<comment type="similarity">
    <text evidence="1">Belongs to the PhzF family.</text>
</comment>
<reference evidence="4 5" key="1">
    <citation type="submission" date="2019-09" db="EMBL/GenBank/DDBJ databases">
        <title>Sulfurimonas gotlandica sp. nov., a chemoautotrophic and psychrotolerant epsilonproteobacterium isolated from a pelagic redoxcline, and an emended description of the genus Sulfurimonas.</title>
        <authorList>
            <person name="Wang S."/>
            <person name="Jiang L."/>
            <person name="Shao S."/>
        </authorList>
    </citation>
    <scope>NUCLEOTIDE SEQUENCE [LARGE SCALE GENOMIC DNA]</scope>
    <source>
        <strain evidence="4 5">GYSZ_1</strain>
    </source>
</reference>
<dbReference type="PANTHER" id="PTHR13774">
    <property type="entry name" value="PHENAZINE BIOSYNTHESIS PROTEIN"/>
    <property type="match status" value="1"/>
</dbReference>
<dbReference type="GO" id="GO:0005737">
    <property type="term" value="C:cytoplasm"/>
    <property type="evidence" value="ECO:0007669"/>
    <property type="project" value="TreeGrafter"/>
</dbReference>
<dbReference type="OrthoDB" id="9788221at2"/>
<keyword evidence="2" id="KW-0413">Isomerase</keyword>
<evidence type="ECO:0000256" key="2">
    <source>
        <dbReference type="ARBA" id="ARBA00023235"/>
    </source>
</evidence>